<accession>A0A0C3H6N5</accession>
<keyword evidence="3" id="KW-1185">Reference proteome</keyword>
<gene>
    <name evidence="2" type="ORF">OIDMADRAFT_19941</name>
</gene>
<evidence type="ECO:0000259" key="1">
    <source>
        <dbReference type="PROSITE" id="PS51186"/>
    </source>
</evidence>
<organism evidence="2 3">
    <name type="scientific">Oidiodendron maius (strain Zn)</name>
    <dbReference type="NCBI Taxonomy" id="913774"/>
    <lineage>
        <taxon>Eukaryota</taxon>
        <taxon>Fungi</taxon>
        <taxon>Dikarya</taxon>
        <taxon>Ascomycota</taxon>
        <taxon>Pezizomycotina</taxon>
        <taxon>Leotiomycetes</taxon>
        <taxon>Leotiomycetes incertae sedis</taxon>
        <taxon>Myxotrichaceae</taxon>
        <taxon>Oidiodendron</taxon>
    </lineage>
</organism>
<evidence type="ECO:0000313" key="3">
    <source>
        <dbReference type="Proteomes" id="UP000054321"/>
    </source>
</evidence>
<protein>
    <recommendedName>
        <fullName evidence="1">N-acetyltransferase domain-containing protein</fullName>
    </recommendedName>
</protein>
<dbReference type="PROSITE" id="PS51186">
    <property type="entry name" value="GNAT"/>
    <property type="match status" value="1"/>
</dbReference>
<name>A0A0C3H6N5_OIDMZ</name>
<dbReference type="PANTHER" id="PTHR42791">
    <property type="entry name" value="GNAT FAMILY ACETYLTRANSFERASE"/>
    <property type="match status" value="1"/>
</dbReference>
<dbReference type="PANTHER" id="PTHR42791:SF5">
    <property type="entry name" value="HYPOTHETICAL ACETYLTRANSFERASE (EUROFUNG)"/>
    <property type="match status" value="1"/>
</dbReference>
<dbReference type="InParanoid" id="A0A0C3H6N5"/>
<dbReference type="HOGENOM" id="CLU_060131_4_0_1"/>
<dbReference type="SUPFAM" id="SSF55729">
    <property type="entry name" value="Acyl-CoA N-acyltransferases (Nat)"/>
    <property type="match status" value="1"/>
</dbReference>
<dbReference type="CDD" id="cd04301">
    <property type="entry name" value="NAT_SF"/>
    <property type="match status" value="1"/>
</dbReference>
<dbReference type="Pfam" id="PF00583">
    <property type="entry name" value="Acetyltransf_1"/>
    <property type="match status" value="1"/>
</dbReference>
<dbReference type="AlphaFoldDB" id="A0A0C3H6N5"/>
<dbReference type="GO" id="GO:0016747">
    <property type="term" value="F:acyltransferase activity, transferring groups other than amino-acyl groups"/>
    <property type="evidence" value="ECO:0007669"/>
    <property type="project" value="InterPro"/>
</dbReference>
<dbReference type="OrthoDB" id="410198at2759"/>
<proteinExistence type="predicted"/>
<dbReference type="InterPro" id="IPR052523">
    <property type="entry name" value="Trichothecene_AcTrans"/>
</dbReference>
<sequence>MTITMSFTLQEVDPAKDFAELIECEWDSYENPNQTFFRLFCPVHGTGSSARDDSLKEATSRQLYWHRSDPTSYWQKVVNENGKIVAGALWKICPTNPFAQADDHSEVSWYPKGGERDYVAHALKQFEAPRIEKGQRPQVYLNIIFTHPDYRRQGIADIIMKWGIEKADAMGVEMWLDATEYGVPLYQKHGFVVVHKNNLAPKKDNPSKEWKDIAKRLEPMIMWQMWRPIRGNYAEGETVRPWV</sequence>
<dbReference type="EMBL" id="KN832879">
    <property type="protein sequence ID" value="KIM98974.1"/>
    <property type="molecule type" value="Genomic_DNA"/>
</dbReference>
<dbReference type="InterPro" id="IPR016181">
    <property type="entry name" value="Acyl_CoA_acyltransferase"/>
</dbReference>
<dbReference type="STRING" id="913774.A0A0C3H6N5"/>
<dbReference type="Proteomes" id="UP000054321">
    <property type="component" value="Unassembled WGS sequence"/>
</dbReference>
<feature type="domain" description="N-acetyltransferase" evidence="1">
    <location>
        <begin position="7"/>
        <end position="230"/>
    </location>
</feature>
<reference evidence="3" key="2">
    <citation type="submission" date="2015-01" db="EMBL/GenBank/DDBJ databases">
        <title>Evolutionary Origins and Diversification of the Mycorrhizal Mutualists.</title>
        <authorList>
            <consortium name="DOE Joint Genome Institute"/>
            <consortium name="Mycorrhizal Genomics Consortium"/>
            <person name="Kohler A."/>
            <person name="Kuo A."/>
            <person name="Nagy L.G."/>
            <person name="Floudas D."/>
            <person name="Copeland A."/>
            <person name="Barry K.W."/>
            <person name="Cichocki N."/>
            <person name="Veneault-Fourrey C."/>
            <person name="LaButti K."/>
            <person name="Lindquist E.A."/>
            <person name="Lipzen A."/>
            <person name="Lundell T."/>
            <person name="Morin E."/>
            <person name="Murat C."/>
            <person name="Riley R."/>
            <person name="Ohm R."/>
            <person name="Sun H."/>
            <person name="Tunlid A."/>
            <person name="Henrissat B."/>
            <person name="Grigoriev I.V."/>
            <person name="Hibbett D.S."/>
            <person name="Martin F."/>
        </authorList>
    </citation>
    <scope>NUCLEOTIDE SEQUENCE [LARGE SCALE GENOMIC DNA]</scope>
    <source>
        <strain evidence="3">Zn</strain>
    </source>
</reference>
<evidence type="ECO:0000313" key="2">
    <source>
        <dbReference type="EMBL" id="KIM98974.1"/>
    </source>
</evidence>
<dbReference type="Gene3D" id="3.40.630.30">
    <property type="match status" value="1"/>
</dbReference>
<reference evidence="2 3" key="1">
    <citation type="submission" date="2014-04" db="EMBL/GenBank/DDBJ databases">
        <authorList>
            <consortium name="DOE Joint Genome Institute"/>
            <person name="Kuo A."/>
            <person name="Martino E."/>
            <person name="Perotto S."/>
            <person name="Kohler A."/>
            <person name="Nagy L.G."/>
            <person name="Floudas D."/>
            <person name="Copeland A."/>
            <person name="Barry K.W."/>
            <person name="Cichocki N."/>
            <person name="Veneault-Fourrey C."/>
            <person name="LaButti K."/>
            <person name="Lindquist E.A."/>
            <person name="Lipzen A."/>
            <person name="Lundell T."/>
            <person name="Morin E."/>
            <person name="Murat C."/>
            <person name="Sun H."/>
            <person name="Tunlid A."/>
            <person name="Henrissat B."/>
            <person name="Grigoriev I.V."/>
            <person name="Hibbett D.S."/>
            <person name="Martin F."/>
            <person name="Nordberg H.P."/>
            <person name="Cantor M.N."/>
            <person name="Hua S.X."/>
        </authorList>
    </citation>
    <scope>NUCLEOTIDE SEQUENCE [LARGE SCALE GENOMIC DNA]</scope>
    <source>
        <strain evidence="2 3">Zn</strain>
    </source>
</reference>
<dbReference type="InterPro" id="IPR000182">
    <property type="entry name" value="GNAT_dom"/>
</dbReference>